<protein>
    <submittedName>
        <fullName evidence="6">Bile acid:sodium symporter</fullName>
    </submittedName>
</protein>
<feature type="transmembrane region" description="Helical" evidence="5">
    <location>
        <begin position="262"/>
        <end position="285"/>
    </location>
</feature>
<keyword evidence="3 5" id="KW-1133">Transmembrane helix</keyword>
<evidence type="ECO:0000256" key="5">
    <source>
        <dbReference type="SAM" id="Phobius"/>
    </source>
</evidence>
<dbReference type="Pfam" id="PF01758">
    <property type="entry name" value="SBF"/>
    <property type="match status" value="1"/>
</dbReference>
<feature type="transmembrane region" description="Helical" evidence="5">
    <location>
        <begin position="33"/>
        <end position="51"/>
    </location>
</feature>
<dbReference type="Proteomes" id="UP000230859">
    <property type="component" value="Unassembled WGS sequence"/>
</dbReference>
<dbReference type="PANTHER" id="PTHR10361:SF28">
    <property type="entry name" value="P3 PROTEIN-RELATED"/>
    <property type="match status" value="1"/>
</dbReference>
<reference evidence="6 7" key="1">
    <citation type="submission" date="2017-09" db="EMBL/GenBank/DDBJ databases">
        <title>Depth-based differentiation of microbial function through sediment-hosted aquifers and enrichment of novel symbionts in the deep terrestrial subsurface.</title>
        <authorList>
            <person name="Probst A.J."/>
            <person name="Ladd B."/>
            <person name="Jarett J.K."/>
            <person name="Geller-Mcgrath D.E."/>
            <person name="Sieber C.M."/>
            <person name="Emerson J.B."/>
            <person name="Anantharaman K."/>
            <person name="Thomas B.C."/>
            <person name="Malmstrom R."/>
            <person name="Stieglmeier M."/>
            <person name="Klingl A."/>
            <person name="Woyke T."/>
            <person name="Ryan C.M."/>
            <person name="Banfield J.F."/>
        </authorList>
    </citation>
    <scope>NUCLEOTIDE SEQUENCE [LARGE SCALE GENOMIC DNA]</scope>
    <source>
        <strain evidence="6">CG11_big_fil_rev_8_21_14_0_20_45_26</strain>
    </source>
</reference>
<evidence type="ECO:0000256" key="3">
    <source>
        <dbReference type="ARBA" id="ARBA00022989"/>
    </source>
</evidence>
<comment type="caution">
    <text evidence="6">The sequence shown here is derived from an EMBL/GenBank/DDBJ whole genome shotgun (WGS) entry which is preliminary data.</text>
</comment>
<dbReference type="PANTHER" id="PTHR10361">
    <property type="entry name" value="SODIUM-BILE ACID COTRANSPORTER"/>
    <property type="match status" value="1"/>
</dbReference>
<dbReference type="InterPro" id="IPR004710">
    <property type="entry name" value="Bilac:Na_transpt"/>
</dbReference>
<sequence length="309" mass="33646">MIKRLVDLFPVWAILFSIVAYCSPHLFFGFKSAIVPLLGIVMFGMGATLSLSDFKRMSSQTKVMALGVILQFLLMPFFGWLIARLFQLPQALATGLILVGSCPGGTASNVICYLAKGDVALSICLTALSTFLAVILTPLLTWLYIGQMVYVPVMQMLFSILKIVIIPVLIGLAVNRYYHQTVRRYESVFPLLSVAAIVLIIAIIVAYNRSQIESVGMPVVLTVILHNLLGLGAGYGIAKAVSRNEITARTIGIEVGMQNSGLGVALAVKYFSTLAALPGALFSIWHNLSGALLAWYWRKKGVDDETHCE</sequence>
<organism evidence="6 7">
    <name type="scientific">Candidatus Abzuiibacterium crystallinum</name>
    <dbReference type="NCBI Taxonomy" id="1974748"/>
    <lineage>
        <taxon>Bacteria</taxon>
        <taxon>Pseudomonadati</taxon>
        <taxon>Candidatus Omnitrophota</taxon>
        <taxon>Candidatus Abzuiibacterium</taxon>
    </lineage>
</organism>
<dbReference type="EMBL" id="PCVY01000064">
    <property type="protein sequence ID" value="PIQ85651.1"/>
    <property type="molecule type" value="Genomic_DNA"/>
</dbReference>
<evidence type="ECO:0000313" key="7">
    <source>
        <dbReference type="Proteomes" id="UP000230859"/>
    </source>
</evidence>
<dbReference type="AlphaFoldDB" id="A0A2H0LMR0"/>
<evidence type="ECO:0000256" key="2">
    <source>
        <dbReference type="ARBA" id="ARBA00022692"/>
    </source>
</evidence>
<dbReference type="GO" id="GO:0016020">
    <property type="term" value="C:membrane"/>
    <property type="evidence" value="ECO:0007669"/>
    <property type="project" value="UniProtKB-SubCell"/>
</dbReference>
<comment type="subcellular location">
    <subcellularLocation>
        <location evidence="1">Membrane</location>
        <topology evidence="1">Multi-pass membrane protein</topology>
    </subcellularLocation>
</comment>
<feature type="transmembrane region" description="Helical" evidence="5">
    <location>
        <begin position="119"/>
        <end position="145"/>
    </location>
</feature>
<feature type="transmembrane region" description="Helical" evidence="5">
    <location>
        <begin position="157"/>
        <end position="175"/>
    </location>
</feature>
<dbReference type="InterPro" id="IPR038770">
    <property type="entry name" value="Na+/solute_symporter_sf"/>
</dbReference>
<feature type="transmembrane region" description="Helical" evidence="5">
    <location>
        <begin position="7"/>
        <end position="27"/>
    </location>
</feature>
<evidence type="ECO:0000313" key="6">
    <source>
        <dbReference type="EMBL" id="PIQ85651.1"/>
    </source>
</evidence>
<dbReference type="Gene3D" id="1.20.1530.20">
    <property type="match status" value="1"/>
</dbReference>
<feature type="transmembrane region" description="Helical" evidence="5">
    <location>
        <begin position="187"/>
        <end position="207"/>
    </location>
</feature>
<feature type="transmembrane region" description="Helical" evidence="5">
    <location>
        <begin position="63"/>
        <end position="86"/>
    </location>
</feature>
<evidence type="ECO:0000256" key="1">
    <source>
        <dbReference type="ARBA" id="ARBA00004141"/>
    </source>
</evidence>
<proteinExistence type="predicted"/>
<gene>
    <name evidence="6" type="ORF">COV74_08105</name>
</gene>
<accession>A0A2H0LMR0</accession>
<feature type="transmembrane region" description="Helical" evidence="5">
    <location>
        <begin position="219"/>
        <end position="241"/>
    </location>
</feature>
<feature type="transmembrane region" description="Helical" evidence="5">
    <location>
        <begin position="92"/>
        <end position="112"/>
    </location>
</feature>
<name>A0A2H0LMR0_9BACT</name>
<keyword evidence="2 5" id="KW-0812">Transmembrane</keyword>
<keyword evidence="4 5" id="KW-0472">Membrane</keyword>
<dbReference type="InterPro" id="IPR002657">
    <property type="entry name" value="BilAc:Na_symport/Acr3"/>
</dbReference>
<evidence type="ECO:0000256" key="4">
    <source>
        <dbReference type="ARBA" id="ARBA00023136"/>
    </source>
</evidence>